<reference evidence="4" key="1">
    <citation type="submission" date="2009-01" db="EMBL/GenBank/DDBJ databases">
        <title>Complete sequence of chromosome Cyanothece sp. PCC 7425.</title>
        <authorList>
            <consortium name="US DOE Joint Genome Institute"/>
            <person name="Lucas S."/>
            <person name="Copeland A."/>
            <person name="Lapidus A."/>
            <person name="Glavina del Rio T."/>
            <person name="Dalin E."/>
            <person name="Tice H."/>
            <person name="Bruce D."/>
            <person name="Goodwin L."/>
            <person name="Pitluck S."/>
            <person name="Sims D."/>
            <person name="Meineke L."/>
            <person name="Brettin T."/>
            <person name="Detter J.C."/>
            <person name="Han C."/>
            <person name="Larimer F."/>
            <person name="Land M."/>
            <person name="Hauser L."/>
            <person name="Kyrpides N."/>
            <person name="Ovchinnikova G."/>
            <person name="Liberton M."/>
            <person name="Stoeckel J."/>
            <person name="Banerjee A."/>
            <person name="Singh A."/>
            <person name="Page L."/>
            <person name="Sato H."/>
            <person name="Zhao L."/>
            <person name="Sherman L."/>
            <person name="Pakrasi H."/>
            <person name="Richardson P."/>
        </authorList>
    </citation>
    <scope>NUCLEOTIDE SEQUENCE</scope>
    <source>
        <strain evidence="4">PCC 7425</strain>
    </source>
</reference>
<dbReference type="Pfam" id="PF13432">
    <property type="entry name" value="TPR_16"/>
    <property type="match status" value="1"/>
</dbReference>
<evidence type="ECO:0000256" key="2">
    <source>
        <dbReference type="ARBA" id="ARBA00022803"/>
    </source>
</evidence>
<keyword evidence="1" id="KW-0677">Repeat</keyword>
<feature type="repeat" description="TPR" evidence="3">
    <location>
        <begin position="108"/>
        <end position="141"/>
    </location>
</feature>
<dbReference type="PANTHER" id="PTHR44858:SF1">
    <property type="entry name" value="UDP-N-ACETYLGLUCOSAMINE--PEPTIDE N-ACETYLGLUCOSAMINYLTRANSFERASE SPINDLY-RELATED"/>
    <property type="match status" value="1"/>
</dbReference>
<dbReference type="OrthoDB" id="9815010at2"/>
<dbReference type="KEGG" id="cyn:Cyan7425_4966"/>
<proteinExistence type="predicted"/>
<dbReference type="Pfam" id="PF00515">
    <property type="entry name" value="TPR_1"/>
    <property type="match status" value="1"/>
</dbReference>
<dbReference type="STRING" id="395961.Cyan7425_4966"/>
<dbReference type="InterPro" id="IPR019734">
    <property type="entry name" value="TPR_rpt"/>
</dbReference>
<dbReference type="eggNOG" id="COG0457">
    <property type="taxonomic scope" value="Bacteria"/>
</dbReference>
<protein>
    <submittedName>
        <fullName evidence="4">Tetratricopeptide TPR_2 repeat protein</fullName>
    </submittedName>
</protein>
<dbReference type="PROSITE" id="PS50005">
    <property type="entry name" value="TPR"/>
    <property type="match status" value="2"/>
</dbReference>
<dbReference type="Gene3D" id="1.25.40.10">
    <property type="entry name" value="Tetratricopeptide repeat domain"/>
    <property type="match status" value="1"/>
</dbReference>
<name>B8HND7_CYAP4</name>
<dbReference type="HOGENOM" id="CLU_079829_3_1_3"/>
<feature type="repeat" description="TPR" evidence="3">
    <location>
        <begin position="74"/>
        <end position="107"/>
    </location>
</feature>
<evidence type="ECO:0000313" key="4">
    <source>
        <dbReference type="EMBL" id="ACL47264.1"/>
    </source>
</evidence>
<dbReference type="AlphaFoldDB" id="B8HND7"/>
<evidence type="ECO:0000256" key="3">
    <source>
        <dbReference type="PROSITE-ProRule" id="PRU00339"/>
    </source>
</evidence>
<dbReference type="InterPro" id="IPR050498">
    <property type="entry name" value="Ycf3"/>
</dbReference>
<dbReference type="InterPro" id="IPR011990">
    <property type="entry name" value="TPR-like_helical_dom_sf"/>
</dbReference>
<dbReference type="EMBL" id="CP001344">
    <property type="protein sequence ID" value="ACL47264.1"/>
    <property type="molecule type" value="Genomic_DNA"/>
</dbReference>
<dbReference type="SUPFAM" id="SSF48452">
    <property type="entry name" value="TPR-like"/>
    <property type="match status" value="1"/>
</dbReference>
<dbReference type="PANTHER" id="PTHR44858">
    <property type="entry name" value="TETRATRICOPEPTIDE REPEAT PROTEIN 6"/>
    <property type="match status" value="1"/>
</dbReference>
<sequence length="155" mass="17707">MDEALIQSLLADLKDSEEPVRENATQRLWQLWFEQKGAYSLALILRSQDLLEQGDVEEAKEILTELVEEQPDFAEAWNRRAVLYYTQGDYRRAIADCEQVIRLVPYHFGALHGLGLCHAAVGEYVAAIAAFRRALELQPHALINQRLILECTARL</sequence>
<accession>B8HND7</accession>
<organism evidence="4">
    <name type="scientific">Cyanothece sp. (strain PCC 7425 / ATCC 29141)</name>
    <dbReference type="NCBI Taxonomy" id="395961"/>
    <lineage>
        <taxon>Bacteria</taxon>
        <taxon>Bacillati</taxon>
        <taxon>Cyanobacteriota</taxon>
        <taxon>Cyanophyceae</taxon>
        <taxon>Gomontiellales</taxon>
        <taxon>Cyanothecaceae</taxon>
        <taxon>Cyanothece</taxon>
    </lineage>
</organism>
<dbReference type="SMART" id="SM00028">
    <property type="entry name" value="TPR"/>
    <property type="match status" value="3"/>
</dbReference>
<gene>
    <name evidence="4" type="ordered locus">Cyan7425_4966</name>
</gene>
<evidence type="ECO:0000256" key="1">
    <source>
        <dbReference type="ARBA" id="ARBA00022737"/>
    </source>
</evidence>
<keyword evidence="2 3" id="KW-0802">TPR repeat</keyword>